<name>A0A0S4J5P9_BODSA</name>
<keyword evidence="1" id="KW-0175">Coiled coil</keyword>
<evidence type="ECO:0000313" key="4">
    <source>
        <dbReference type="Proteomes" id="UP000051952"/>
    </source>
</evidence>
<feature type="region of interest" description="Disordered" evidence="2">
    <location>
        <begin position="166"/>
        <end position="200"/>
    </location>
</feature>
<feature type="coiled-coil region" evidence="1">
    <location>
        <begin position="5"/>
        <end position="74"/>
    </location>
</feature>
<reference evidence="4" key="1">
    <citation type="submission" date="2015-09" db="EMBL/GenBank/DDBJ databases">
        <authorList>
            <consortium name="Pathogen Informatics"/>
        </authorList>
    </citation>
    <scope>NUCLEOTIDE SEQUENCE [LARGE SCALE GENOMIC DNA]</scope>
    <source>
        <strain evidence="4">Lake Konstanz</strain>
    </source>
</reference>
<proteinExistence type="predicted"/>
<evidence type="ECO:0000313" key="3">
    <source>
        <dbReference type="EMBL" id="CUG86763.1"/>
    </source>
</evidence>
<dbReference type="VEuPathDB" id="TriTrypDB:BSAL_94615"/>
<gene>
    <name evidence="3" type="ORF">BSAL_94615</name>
</gene>
<protein>
    <submittedName>
        <fullName evidence="3">Uncharacterized protein</fullName>
    </submittedName>
</protein>
<evidence type="ECO:0000256" key="1">
    <source>
        <dbReference type="SAM" id="Coils"/>
    </source>
</evidence>
<feature type="compositionally biased region" description="Polar residues" evidence="2">
    <location>
        <begin position="174"/>
        <end position="197"/>
    </location>
</feature>
<dbReference type="Proteomes" id="UP000051952">
    <property type="component" value="Unassembled WGS sequence"/>
</dbReference>
<keyword evidence="4" id="KW-1185">Reference proteome</keyword>
<accession>A0A0S4J5P9</accession>
<sequence length="322" mass="36069">MVAHSDALQADLDATRESLRLLTQNHDGLQTDYNDLRSTHTEALGVNQSLRSKIEVLENLAHKAENHLLEQRKELFAQESIIVAMKAVQQQSDTRIDRLAQQRIHLVDDLEKLQSVARLRQQWSWWSDPATKVLLHRGTVAVKQNSEAREELQSWREFLLSANSPKSKLRGTPAASSRTASHLSVTSSNHRTASRAPSLSPAAESDVCELLPGEDDLCVSLKYLLARERTEVAAVKASLVKHRAMLAEGNAAMERMLFEMEILSKQNKELVSLCQRQRLEVPRALQSAEVPRLVQRLLEEEGNGDSIEAKQRACQSMSATTS</sequence>
<dbReference type="EMBL" id="CYKH01001390">
    <property type="protein sequence ID" value="CUG86763.1"/>
    <property type="molecule type" value="Genomic_DNA"/>
</dbReference>
<dbReference type="AlphaFoldDB" id="A0A0S4J5P9"/>
<evidence type="ECO:0000256" key="2">
    <source>
        <dbReference type="SAM" id="MobiDB-lite"/>
    </source>
</evidence>
<organism evidence="3 4">
    <name type="scientific">Bodo saltans</name>
    <name type="common">Flagellated protozoan</name>
    <dbReference type="NCBI Taxonomy" id="75058"/>
    <lineage>
        <taxon>Eukaryota</taxon>
        <taxon>Discoba</taxon>
        <taxon>Euglenozoa</taxon>
        <taxon>Kinetoplastea</taxon>
        <taxon>Metakinetoplastina</taxon>
        <taxon>Eubodonida</taxon>
        <taxon>Bodonidae</taxon>
        <taxon>Bodo</taxon>
    </lineage>
</organism>